<keyword evidence="5" id="KW-0677">Repeat</keyword>
<keyword evidence="6" id="KW-0863">Zinc-finger</keyword>
<accession>A0A9P4VRC7</accession>
<dbReference type="AlphaFoldDB" id="A0A9P4VRC7"/>
<dbReference type="PROSITE" id="PS00028">
    <property type="entry name" value="ZINC_FINGER_C2H2_1"/>
    <property type="match status" value="2"/>
</dbReference>
<dbReference type="Pfam" id="PF12756">
    <property type="entry name" value="zf-C2H2_2"/>
    <property type="match status" value="1"/>
</dbReference>
<dbReference type="Pfam" id="PF12874">
    <property type="entry name" value="zf-met"/>
    <property type="match status" value="1"/>
</dbReference>
<keyword evidence="2" id="KW-0963">Cytoplasm</keyword>
<feature type="compositionally biased region" description="Basic and acidic residues" evidence="9">
    <location>
        <begin position="508"/>
        <end position="538"/>
    </location>
</feature>
<dbReference type="SMART" id="SM00451">
    <property type="entry name" value="ZnF_U1"/>
    <property type="match status" value="2"/>
</dbReference>
<dbReference type="GO" id="GO:0003676">
    <property type="term" value="F:nucleic acid binding"/>
    <property type="evidence" value="ECO:0007669"/>
    <property type="project" value="InterPro"/>
</dbReference>
<feature type="compositionally biased region" description="Low complexity" evidence="9">
    <location>
        <begin position="8"/>
        <end position="19"/>
    </location>
</feature>
<feature type="region of interest" description="Disordered" evidence="9">
    <location>
        <begin position="315"/>
        <end position="414"/>
    </location>
</feature>
<dbReference type="InterPro" id="IPR040025">
    <property type="entry name" value="Znf622/Rei1/Reh1"/>
</dbReference>
<reference evidence="11" key="1">
    <citation type="journal article" date="2020" name="Stud. Mycol.">
        <title>101 Dothideomycetes genomes: a test case for predicting lifestyles and emergence of pathogens.</title>
        <authorList>
            <person name="Haridas S."/>
            <person name="Albert R."/>
            <person name="Binder M."/>
            <person name="Bloem J."/>
            <person name="Labutti K."/>
            <person name="Salamov A."/>
            <person name="Andreopoulos B."/>
            <person name="Baker S."/>
            <person name="Barry K."/>
            <person name="Bills G."/>
            <person name="Bluhm B."/>
            <person name="Cannon C."/>
            <person name="Castanera R."/>
            <person name="Culley D."/>
            <person name="Daum C."/>
            <person name="Ezra D."/>
            <person name="Gonzalez J."/>
            <person name="Henrissat B."/>
            <person name="Kuo A."/>
            <person name="Liang C."/>
            <person name="Lipzen A."/>
            <person name="Lutzoni F."/>
            <person name="Magnuson J."/>
            <person name="Mondo S."/>
            <person name="Nolan M."/>
            <person name="Ohm R."/>
            <person name="Pangilinan J."/>
            <person name="Park H.-J."/>
            <person name="Ramirez L."/>
            <person name="Alfaro M."/>
            <person name="Sun H."/>
            <person name="Tritt A."/>
            <person name="Yoshinaga Y."/>
            <person name="Zwiers L.-H."/>
            <person name="Turgeon B."/>
            <person name="Goodwin S."/>
            <person name="Spatafora J."/>
            <person name="Crous P."/>
            <person name="Grigoriev I."/>
        </authorList>
    </citation>
    <scope>NUCLEOTIDE SEQUENCE</scope>
    <source>
        <strain evidence="11">CBS 101060</strain>
    </source>
</reference>
<feature type="compositionally biased region" description="Basic residues" evidence="9">
    <location>
        <begin position="383"/>
        <end position="395"/>
    </location>
</feature>
<evidence type="ECO:0000313" key="12">
    <source>
        <dbReference type="Proteomes" id="UP000799429"/>
    </source>
</evidence>
<keyword evidence="3" id="KW-0690">Ribosome biogenesis</keyword>
<dbReference type="GO" id="GO:0005737">
    <property type="term" value="C:cytoplasm"/>
    <property type="evidence" value="ECO:0007669"/>
    <property type="project" value="UniProtKB-SubCell"/>
</dbReference>
<evidence type="ECO:0000256" key="2">
    <source>
        <dbReference type="ARBA" id="ARBA00022490"/>
    </source>
</evidence>
<dbReference type="OrthoDB" id="19329at2759"/>
<feature type="compositionally biased region" description="Basic and acidic residues" evidence="9">
    <location>
        <begin position="396"/>
        <end position="409"/>
    </location>
</feature>
<dbReference type="InterPro" id="IPR013087">
    <property type="entry name" value="Znf_C2H2_type"/>
</dbReference>
<comment type="subcellular location">
    <subcellularLocation>
        <location evidence="1">Cytoplasm</location>
    </subcellularLocation>
</comment>
<evidence type="ECO:0000256" key="3">
    <source>
        <dbReference type="ARBA" id="ARBA00022517"/>
    </source>
</evidence>
<feature type="compositionally biased region" description="Acidic residues" evidence="9">
    <location>
        <begin position="350"/>
        <end position="360"/>
    </location>
</feature>
<proteinExistence type="inferred from homology"/>
<sequence>MATLAITSSSVPEPQSSHSTHPFTCNTCQVAFRSSDLQKAHMQSDWHRYNLKRRVASLPPLSSEIFTEKVLANQADAAAIAARASYQKVCEACQKPYYSENAYNNHLRSQKHKVNLLKQQRASAVGKEDDNVSVMSSTFSLGEPIAPPKETTDPVAEEEFSNIVEGIKDTSLEDRESPIPRRPTRPHHSSAEEQKEHPLSPTVSGESELVKPKSPILTCLFCNFASPTFPLNVLHMTRYHSMFIPEEDYLTDETGLIGFLHSKIMDDHTCLYCGKHSTTSAGIQTHMLDRGHCMIAFNSEEEMIEIGQFYDFSSTYSDEEDSDTNSDATADDKTNGGVKLGTKRTANNDDAMDEDDDGWETDSTLSSVPTDEITSVPIQDRSHRYKQLGKHRHHSHADPRPHREADGFHSHAHNTPHAVYHDEYELHLPSGRTAGHRSLKVYYRQNLRSYPSQSEREQRRITPGSGEDSDVEMADSSTRNPNGERGRRDQRQLATRANGGMGMVGVTDAKKREVLKAERRERNKERRHVEKGRWRNEKQGNSQKHYRDPLLQ</sequence>
<feature type="region of interest" description="Disordered" evidence="9">
    <location>
        <begin position="446"/>
        <end position="552"/>
    </location>
</feature>
<feature type="domain" description="C2H2-type" evidence="10">
    <location>
        <begin position="25"/>
        <end position="47"/>
    </location>
</feature>
<name>A0A9P4VRC7_9PEZI</name>
<comment type="similarity">
    <text evidence="8">Belongs to the REI1 family.</text>
</comment>
<evidence type="ECO:0000256" key="1">
    <source>
        <dbReference type="ARBA" id="ARBA00004496"/>
    </source>
</evidence>
<dbReference type="GO" id="GO:0030687">
    <property type="term" value="C:preribosome, large subunit precursor"/>
    <property type="evidence" value="ECO:0007669"/>
    <property type="project" value="TreeGrafter"/>
</dbReference>
<dbReference type="PANTHER" id="PTHR13182">
    <property type="entry name" value="ZINC FINGER PROTEIN 622"/>
    <property type="match status" value="1"/>
</dbReference>
<dbReference type="EMBL" id="MU006099">
    <property type="protein sequence ID" value="KAF2837404.1"/>
    <property type="molecule type" value="Genomic_DNA"/>
</dbReference>
<organism evidence="11 12">
    <name type="scientific">Patellaria atrata CBS 101060</name>
    <dbReference type="NCBI Taxonomy" id="1346257"/>
    <lineage>
        <taxon>Eukaryota</taxon>
        <taxon>Fungi</taxon>
        <taxon>Dikarya</taxon>
        <taxon>Ascomycota</taxon>
        <taxon>Pezizomycotina</taxon>
        <taxon>Dothideomycetes</taxon>
        <taxon>Dothideomycetes incertae sedis</taxon>
        <taxon>Patellariales</taxon>
        <taxon>Patellariaceae</taxon>
        <taxon>Patellaria</taxon>
    </lineage>
</organism>
<evidence type="ECO:0000256" key="8">
    <source>
        <dbReference type="ARBA" id="ARBA00034126"/>
    </source>
</evidence>
<evidence type="ECO:0000259" key="10">
    <source>
        <dbReference type="PROSITE" id="PS00028"/>
    </source>
</evidence>
<keyword evidence="4" id="KW-0479">Metal-binding</keyword>
<feature type="compositionally biased region" description="Polar residues" evidence="9">
    <location>
        <begin position="363"/>
        <end position="377"/>
    </location>
</feature>
<feature type="compositionally biased region" description="Basic and acidic residues" evidence="9">
    <location>
        <begin position="189"/>
        <end position="198"/>
    </location>
</feature>
<evidence type="ECO:0000256" key="4">
    <source>
        <dbReference type="ARBA" id="ARBA00022723"/>
    </source>
</evidence>
<dbReference type="PANTHER" id="PTHR13182:SF8">
    <property type="entry name" value="CYTOPLASMIC 60S SUBUNIT BIOGENESIS FACTOR ZNF622"/>
    <property type="match status" value="1"/>
</dbReference>
<keyword evidence="12" id="KW-1185">Reference proteome</keyword>
<keyword evidence="7" id="KW-0862">Zinc</keyword>
<dbReference type="GO" id="GO:0008270">
    <property type="term" value="F:zinc ion binding"/>
    <property type="evidence" value="ECO:0007669"/>
    <property type="project" value="UniProtKB-KW"/>
</dbReference>
<feature type="compositionally biased region" description="Basic and acidic residues" evidence="9">
    <location>
        <begin position="166"/>
        <end position="179"/>
    </location>
</feature>
<protein>
    <recommendedName>
        <fullName evidence="10">C2H2-type domain-containing protein</fullName>
    </recommendedName>
</protein>
<gene>
    <name evidence="11" type="ORF">M501DRAFT_995323</name>
</gene>
<dbReference type="SUPFAM" id="SSF57667">
    <property type="entry name" value="beta-beta-alpha zinc fingers"/>
    <property type="match status" value="2"/>
</dbReference>
<dbReference type="Proteomes" id="UP000799429">
    <property type="component" value="Unassembled WGS sequence"/>
</dbReference>
<feature type="domain" description="C2H2-type" evidence="10">
    <location>
        <begin position="90"/>
        <end position="112"/>
    </location>
</feature>
<evidence type="ECO:0000313" key="11">
    <source>
        <dbReference type="EMBL" id="KAF2837404.1"/>
    </source>
</evidence>
<dbReference type="SMART" id="SM00355">
    <property type="entry name" value="ZnF_C2H2"/>
    <property type="match status" value="4"/>
</dbReference>
<evidence type="ECO:0000256" key="5">
    <source>
        <dbReference type="ARBA" id="ARBA00022737"/>
    </source>
</evidence>
<dbReference type="InterPro" id="IPR041661">
    <property type="entry name" value="ZN622/Rei1/Reh1_Znf-C2H2"/>
</dbReference>
<comment type="caution">
    <text evidence="11">The sequence shown here is derived from an EMBL/GenBank/DDBJ whole genome shotgun (WGS) entry which is preliminary data.</text>
</comment>
<evidence type="ECO:0000256" key="9">
    <source>
        <dbReference type="SAM" id="MobiDB-lite"/>
    </source>
</evidence>
<evidence type="ECO:0000256" key="7">
    <source>
        <dbReference type="ARBA" id="ARBA00022833"/>
    </source>
</evidence>
<dbReference type="GO" id="GO:0042273">
    <property type="term" value="P:ribosomal large subunit biogenesis"/>
    <property type="evidence" value="ECO:0007669"/>
    <property type="project" value="TreeGrafter"/>
</dbReference>
<dbReference type="InterPro" id="IPR003604">
    <property type="entry name" value="Matrin/U1-like-C_Znf_C2H2"/>
</dbReference>
<feature type="compositionally biased region" description="Basic and acidic residues" evidence="9">
    <location>
        <begin position="482"/>
        <end position="491"/>
    </location>
</feature>
<feature type="region of interest" description="Disordered" evidence="9">
    <location>
        <begin position="163"/>
        <end position="207"/>
    </location>
</feature>
<dbReference type="InterPro" id="IPR036236">
    <property type="entry name" value="Znf_C2H2_sf"/>
</dbReference>
<feature type="region of interest" description="Disordered" evidence="9">
    <location>
        <begin position="1"/>
        <end position="21"/>
    </location>
</feature>
<evidence type="ECO:0000256" key="6">
    <source>
        <dbReference type="ARBA" id="ARBA00022771"/>
    </source>
</evidence>